<keyword evidence="1" id="KW-0479">Metal-binding</keyword>
<keyword evidence="5" id="KW-1185">Reference proteome</keyword>
<dbReference type="CDD" id="cd00030">
    <property type="entry name" value="C2"/>
    <property type="match status" value="1"/>
</dbReference>
<dbReference type="SMART" id="SM00239">
    <property type="entry name" value="C2"/>
    <property type="match status" value="1"/>
</dbReference>
<dbReference type="AlphaFoldDB" id="A0A8S1VE65"/>
<organism evidence="4 5">
    <name type="scientific">Paramecium octaurelia</name>
    <dbReference type="NCBI Taxonomy" id="43137"/>
    <lineage>
        <taxon>Eukaryota</taxon>
        <taxon>Sar</taxon>
        <taxon>Alveolata</taxon>
        <taxon>Ciliophora</taxon>
        <taxon>Intramacronucleata</taxon>
        <taxon>Oligohymenophorea</taxon>
        <taxon>Peniculida</taxon>
        <taxon>Parameciidae</taxon>
        <taxon>Paramecium</taxon>
    </lineage>
</organism>
<accession>A0A8S1VE65</accession>
<dbReference type="OMA" id="QFYIQTN"/>
<sequence>MLNLQTVLRGFEENGLKQEQYFTQDEILHKLDIMAKREFDRGIGEQIFEQCQPIQENLKLFFRLADVSQTLVDASLILSEKIKKAELQLKLISQNKAVCEKQLDETSVYSDTRYLFLTLLCAKNIPLKLKYSNCHIQLTLGVTNQIARPEQQYDRVNPEFNQDFEFQIPPATTSLSLQFYIQTNAAPASLWGQAYLQIQQLDDSAVRDLELQLKDPQGRELGASIEIEAQIVLNKHQYLQTQLQKFEQKIYTLENDLNEYRTDLDVVERPFKIKLFKEQSFKDQKNDIFEQFDQQQMNEMDQQNPNYLQASEHKEQIISALQSEKHLDKCS</sequence>
<comment type="caution">
    <text evidence="4">The sequence shown here is derived from an EMBL/GenBank/DDBJ whole genome shotgun (WGS) entry which is preliminary data.</text>
</comment>
<evidence type="ECO:0000313" key="4">
    <source>
        <dbReference type="EMBL" id="CAD8173156.1"/>
    </source>
</evidence>
<evidence type="ECO:0000259" key="3">
    <source>
        <dbReference type="PROSITE" id="PS50004"/>
    </source>
</evidence>
<dbReference type="Pfam" id="PF00168">
    <property type="entry name" value="C2"/>
    <property type="match status" value="1"/>
</dbReference>
<dbReference type="InterPro" id="IPR000008">
    <property type="entry name" value="C2_dom"/>
</dbReference>
<reference evidence="4" key="1">
    <citation type="submission" date="2021-01" db="EMBL/GenBank/DDBJ databases">
        <authorList>
            <consortium name="Genoscope - CEA"/>
            <person name="William W."/>
        </authorList>
    </citation>
    <scope>NUCLEOTIDE SEQUENCE</scope>
</reference>
<dbReference type="PANTHER" id="PTHR45911">
    <property type="entry name" value="C2 DOMAIN-CONTAINING PROTEIN"/>
    <property type="match status" value="1"/>
</dbReference>
<evidence type="ECO:0000313" key="5">
    <source>
        <dbReference type="Proteomes" id="UP000683925"/>
    </source>
</evidence>
<keyword evidence="2" id="KW-0106">Calcium</keyword>
<gene>
    <name evidence="4" type="ORF">POCTA_138.1.T0610171</name>
</gene>
<protein>
    <recommendedName>
        <fullName evidence="3">C2 domain-containing protein</fullName>
    </recommendedName>
</protein>
<proteinExistence type="predicted"/>
<evidence type="ECO:0000256" key="2">
    <source>
        <dbReference type="ARBA" id="ARBA00022837"/>
    </source>
</evidence>
<dbReference type="EMBL" id="CAJJDP010000060">
    <property type="protein sequence ID" value="CAD8173156.1"/>
    <property type="molecule type" value="Genomic_DNA"/>
</dbReference>
<evidence type="ECO:0000256" key="1">
    <source>
        <dbReference type="ARBA" id="ARBA00022723"/>
    </source>
</evidence>
<dbReference type="GO" id="GO:0016020">
    <property type="term" value="C:membrane"/>
    <property type="evidence" value="ECO:0007669"/>
    <property type="project" value="TreeGrafter"/>
</dbReference>
<dbReference type="Proteomes" id="UP000683925">
    <property type="component" value="Unassembled WGS sequence"/>
</dbReference>
<feature type="domain" description="C2" evidence="3">
    <location>
        <begin position="95"/>
        <end position="211"/>
    </location>
</feature>
<dbReference type="PANTHER" id="PTHR45911:SF4">
    <property type="entry name" value="MULTIPLE C2 AND TRANSMEMBRANE DOMAIN-CONTAINING PROTEIN"/>
    <property type="match status" value="1"/>
</dbReference>
<name>A0A8S1VE65_PAROT</name>
<dbReference type="GO" id="GO:0005509">
    <property type="term" value="F:calcium ion binding"/>
    <property type="evidence" value="ECO:0007669"/>
    <property type="project" value="TreeGrafter"/>
</dbReference>
<dbReference type="PROSITE" id="PS50004">
    <property type="entry name" value="C2"/>
    <property type="match status" value="1"/>
</dbReference>